<proteinExistence type="predicted"/>
<name>A0A0K2U126_LEPSM</name>
<dbReference type="EMBL" id="HACA01014608">
    <property type="protein sequence ID" value="CDW31969.1"/>
    <property type="molecule type" value="Transcribed_RNA"/>
</dbReference>
<evidence type="ECO:0000313" key="3">
    <source>
        <dbReference type="EMBL" id="CDW31969.1"/>
    </source>
</evidence>
<dbReference type="OrthoDB" id="10638016at2759"/>
<keyword evidence="1" id="KW-0812">Transmembrane</keyword>
<feature type="chain" id="PRO_5005488267" evidence="2">
    <location>
        <begin position="22"/>
        <end position="126"/>
    </location>
</feature>
<evidence type="ECO:0000256" key="1">
    <source>
        <dbReference type="SAM" id="Phobius"/>
    </source>
</evidence>
<keyword evidence="1" id="KW-0472">Membrane</keyword>
<feature type="transmembrane region" description="Helical" evidence="1">
    <location>
        <begin position="48"/>
        <end position="70"/>
    </location>
</feature>
<feature type="signal peptide" evidence="2">
    <location>
        <begin position="1"/>
        <end position="21"/>
    </location>
</feature>
<evidence type="ECO:0000256" key="2">
    <source>
        <dbReference type="SAM" id="SignalP"/>
    </source>
</evidence>
<accession>A0A0K2U126</accession>
<keyword evidence="1" id="KW-1133">Transmembrane helix</keyword>
<keyword evidence="2" id="KW-0732">Signal</keyword>
<organism evidence="3">
    <name type="scientific">Lepeophtheirus salmonis</name>
    <name type="common">Salmon louse</name>
    <name type="synonym">Caligus salmonis</name>
    <dbReference type="NCBI Taxonomy" id="72036"/>
    <lineage>
        <taxon>Eukaryota</taxon>
        <taxon>Metazoa</taxon>
        <taxon>Ecdysozoa</taxon>
        <taxon>Arthropoda</taxon>
        <taxon>Crustacea</taxon>
        <taxon>Multicrustacea</taxon>
        <taxon>Hexanauplia</taxon>
        <taxon>Copepoda</taxon>
        <taxon>Siphonostomatoida</taxon>
        <taxon>Caligidae</taxon>
        <taxon>Lepeophtheirus</taxon>
    </lineage>
</organism>
<protein>
    <submittedName>
        <fullName evidence="3">Uncharacterized protein</fullName>
    </submittedName>
</protein>
<sequence>MKYYFAIISLFSHFLFKIAHCFENVSSIPVFPPKYHESGGLPMISDSAYSLVILIYVSLSFLCIFFLFCWKSSNGKGSETDSGKKYHGSSVNCPLLIHEAVVIPPTPTHKPTQNLIGFPEEAATQV</sequence>
<dbReference type="AlphaFoldDB" id="A0A0K2U126"/>
<reference evidence="3" key="1">
    <citation type="submission" date="2014-05" db="EMBL/GenBank/DDBJ databases">
        <authorList>
            <person name="Chronopoulou M."/>
        </authorList>
    </citation>
    <scope>NUCLEOTIDE SEQUENCE</scope>
    <source>
        <tissue evidence="3">Whole organism</tissue>
    </source>
</reference>